<feature type="compositionally biased region" description="Low complexity" evidence="10">
    <location>
        <begin position="1309"/>
        <end position="1320"/>
    </location>
</feature>
<dbReference type="InterPro" id="IPR008974">
    <property type="entry name" value="TRAF-like"/>
</dbReference>
<dbReference type="SUPFAM" id="SSF54695">
    <property type="entry name" value="POZ domain"/>
    <property type="match status" value="1"/>
</dbReference>
<keyword evidence="5" id="KW-0508">mRNA splicing</keyword>
<dbReference type="PANTHER" id="PTHR24012">
    <property type="entry name" value="RNA BINDING PROTEIN"/>
    <property type="match status" value="1"/>
</dbReference>
<keyword evidence="4 9" id="KW-0694">RNA-binding</keyword>
<dbReference type="Gene3D" id="2.60.210.10">
    <property type="entry name" value="Apoptosis, Tumor Necrosis Factor Receptor Associated Protein 2, Chain A"/>
    <property type="match status" value="1"/>
</dbReference>
<dbReference type="Gene3D" id="3.30.710.10">
    <property type="entry name" value="Potassium Channel Kv1.1, Chain A"/>
    <property type="match status" value="2"/>
</dbReference>
<dbReference type="InterPro" id="IPR012677">
    <property type="entry name" value="Nucleotide-bd_a/b_plait_sf"/>
</dbReference>
<protein>
    <recommendedName>
        <fullName evidence="8">U4/U6 snRNA-associated-splicing factor PRP24</fullName>
    </recommendedName>
</protein>
<dbReference type="Gene3D" id="3.30.70.330">
    <property type="match status" value="3"/>
</dbReference>
<dbReference type="SUPFAM" id="SSF49599">
    <property type="entry name" value="TRAF domain-like"/>
    <property type="match status" value="1"/>
</dbReference>
<evidence type="ECO:0000256" key="7">
    <source>
        <dbReference type="ARBA" id="ARBA00093374"/>
    </source>
</evidence>
<dbReference type="OrthoDB" id="360390at2759"/>
<feature type="compositionally biased region" description="Polar residues" evidence="10">
    <location>
        <begin position="1415"/>
        <end position="1447"/>
    </location>
</feature>
<feature type="domain" description="RRM" evidence="11">
    <location>
        <begin position="777"/>
        <end position="853"/>
    </location>
</feature>
<feature type="domain" description="RRM" evidence="11">
    <location>
        <begin position="686"/>
        <end position="763"/>
    </location>
</feature>
<evidence type="ECO:0000256" key="6">
    <source>
        <dbReference type="ARBA" id="ARBA00023242"/>
    </source>
</evidence>
<dbReference type="GO" id="GO:0006397">
    <property type="term" value="P:mRNA processing"/>
    <property type="evidence" value="ECO:0007669"/>
    <property type="project" value="UniProtKB-KW"/>
</dbReference>
<dbReference type="PROSITE" id="PS50102">
    <property type="entry name" value="RRM"/>
    <property type="match status" value="3"/>
</dbReference>
<feature type="region of interest" description="Disordered" evidence="10">
    <location>
        <begin position="579"/>
        <end position="603"/>
    </location>
</feature>
<evidence type="ECO:0000256" key="8">
    <source>
        <dbReference type="ARBA" id="ARBA00093627"/>
    </source>
</evidence>
<accession>A0A9P3UNT7</accession>
<dbReference type="CDD" id="cd12296">
    <property type="entry name" value="RRM1_Prp24"/>
    <property type="match status" value="1"/>
</dbReference>
<dbReference type="InterPro" id="IPR035979">
    <property type="entry name" value="RBD_domain_sf"/>
</dbReference>
<dbReference type="GO" id="GO:0008380">
    <property type="term" value="P:RNA splicing"/>
    <property type="evidence" value="ECO:0007669"/>
    <property type="project" value="UniProtKB-KW"/>
</dbReference>
<dbReference type="InterPro" id="IPR034398">
    <property type="entry name" value="Prp24_RRM2"/>
</dbReference>
<evidence type="ECO:0000256" key="10">
    <source>
        <dbReference type="SAM" id="MobiDB-lite"/>
    </source>
</evidence>
<feature type="domain" description="MATH" evidence="12">
    <location>
        <begin position="1034"/>
        <end position="1180"/>
    </location>
</feature>
<dbReference type="SUPFAM" id="SSF48452">
    <property type="entry name" value="TPR-like"/>
    <property type="match status" value="1"/>
</dbReference>
<dbReference type="Pfam" id="PF00076">
    <property type="entry name" value="RRM_1"/>
    <property type="match status" value="3"/>
</dbReference>
<feature type="compositionally biased region" description="Acidic residues" evidence="10">
    <location>
        <begin position="1287"/>
        <end position="1298"/>
    </location>
</feature>
<evidence type="ECO:0000259" key="11">
    <source>
        <dbReference type="PROSITE" id="PS50102"/>
    </source>
</evidence>
<evidence type="ECO:0000259" key="12">
    <source>
        <dbReference type="PROSITE" id="PS50144"/>
    </source>
</evidence>
<dbReference type="CDD" id="cd00121">
    <property type="entry name" value="MATH"/>
    <property type="match status" value="1"/>
</dbReference>
<dbReference type="EMBL" id="BRPK01000005">
    <property type="protein sequence ID" value="GLB38245.1"/>
    <property type="molecule type" value="Genomic_DNA"/>
</dbReference>
<dbReference type="SMART" id="SM00360">
    <property type="entry name" value="RRM"/>
    <property type="match status" value="4"/>
</dbReference>
<dbReference type="InterPro" id="IPR011990">
    <property type="entry name" value="TPR-like_helical_dom_sf"/>
</dbReference>
<comment type="subcellular location">
    <subcellularLocation>
        <location evidence="1">Nucleus</location>
    </subcellularLocation>
</comment>
<dbReference type="PROSITE" id="PS50144">
    <property type="entry name" value="MATH"/>
    <property type="match status" value="1"/>
</dbReference>
<evidence type="ECO:0000256" key="5">
    <source>
        <dbReference type="ARBA" id="ARBA00023187"/>
    </source>
</evidence>
<evidence type="ECO:0000313" key="14">
    <source>
        <dbReference type="Proteomes" id="UP001063166"/>
    </source>
</evidence>
<comment type="function">
    <text evidence="7">Functions as a recycling factor of the spliceosome, a machinery that forms on each precursor-messenger RNA (pre-mRNA) and catalyzes the removal of introns. Chaperones the re-annealing of U4 and U6 snRNAs (small nuclear RNAs) released from previous rounds of splicing, an initial step in reforming the U4/U6-U5 tri-snRNP (small nuclear ribonucleoprotein) that can reassemble into another spliceosome complex; this step involves binding U6 and facilitating the unwinding of the U6 internal stem loop, followed by base-pairing of U6 to U4.</text>
</comment>
<sequence>MDEAQSLEALAKVLNDLSERPYDINLHREHIRLAQSLEGMESQVKSAFEMLTDFLAAGDYVWSFLIEEKQNSVDLQTAEGVGELLALYARAEADYLSIPILQKHLQFLIDSHGRYSGDEAKPAELGDLFSTPWTRTAIKEVVNKGIGHLTKSNVLWDMQRDWELQQLETAAPIEKASLADAVQLFFLARLRQPHTDSEETSQYYSTFTTNFRPPGQYEPLLIAASKVRAQAVKAFERREPFEAALVQSNFSLDDYARYLAFERRAKNPDLLFMSTVHERAIAEADKRRFSGEPGAEEALRMFWLGYIDSLRINQADEETQLSVIKRASRSVPGSGEVWARYIRYWERHNESGEGREGVADIFNQAFNTKLLQSDVEQIVPVILARAGYELRLMEVEPDDEDTLPTLLATLENGIEMVREVSKTGDAKLRLEKYLAAIYDRAALHDSAIAIWETAAKFYKSSYIAWILYTDTLIKYQQYDKARKVFSDVSMKNIDWPEAIWEAWIAFEHLHGSVEELETCLDKVEKAQYQVNTRRAKEAEKASFEAMQIAMETQASTVPVSETPVPNVDVPMEVDVPHERGTKRGAEEEPTEVHKKARIEQKQPSLKRDRENCTVFVGELPIGVTEDELAQLFKDCGIVREVKVTQLPNALVATVEFFERDCIPAALTKDKKRIRDHEIAVHLAWKSTLYVTNFPETTDDAAIRGLFGDYGTIFDVRWPSKKFKTTRRFCYVQFTSPTAAESALELHGRELEPNQPMNVLISNPGRKKERTDQDANEREVYVAGLSKFTAEADLNKLFETYGTIKEIRMAIDEKGHSKGFAFVEFELEKDALAALDANNYELKKRRIAVTLADTHRRRAKAPPPSSGLSRAADIRSRSVRIRNLPPGTQEGLLQQTLEKIAAVRRVEVFLDMQEAVVELDNAAEAGKLLLRTEPTVFGGNTLQFSEEGRDGPVRPAAPPPKAGGLFVPRTALSRPRAGLGHARKPAAPINLSTSAPAFQPAGDTHARGKGQDDFRKMLGDGLLPFIRHPAFCFYDNRWSLMFKNQRHWSSNGPLKVTKSVRFGGGRWQILFYANAGTSKETSSSAEGGYVSLYLSCEPTVEEKEAALGDGGKWVREGVYKFSFELRNVGKTVLYNLKEAHNHTFSHKTANWGWAQFAKRDNVYYTPHAVKAHDAFVIICTITSSPAPPPAAPSHPRRSVPKGLLDTVGALLDDPVYSDVEFIIPGRAGSLKTARRIWASRKLLERADYFDSMFSSDFAEGSPEESQTLVDAQHAPSIIDSDANLVMTELEDSDDEEDGDTATSPHDEETSSSQVSLPLDSSATSTADDAMNEDDDIERQGEARNVRAKLSHPSSPRSHDAVALPSRSPDLPTTSKLTVVVKDVGYTTYRALLYYLYTDTIVFAPLSSSFIAKNRTSTASGTTSTQPATPSDAQGHSASQNRTSQQDSATSRREWIQEWLRKHPGRPAPCSAKAAYRLADRFDLRELKERAKQHILKSLTVDNIAYEVFSPFAAAFDEIRQVQVNFFLAHWTDIRASDAMRNVWKQIRNGRHPGFEEVWPVIALSLEFKPPERSTTETPETAGDATR</sequence>
<dbReference type="InterPro" id="IPR000504">
    <property type="entry name" value="RRM_dom"/>
</dbReference>
<dbReference type="GO" id="GO:0003723">
    <property type="term" value="F:RNA binding"/>
    <property type="evidence" value="ECO:0007669"/>
    <property type="project" value="UniProtKB-UniRule"/>
</dbReference>
<keyword evidence="6" id="KW-0539">Nucleus</keyword>
<proteinExistence type="predicted"/>
<dbReference type="Proteomes" id="UP001063166">
    <property type="component" value="Unassembled WGS sequence"/>
</dbReference>
<evidence type="ECO:0000256" key="9">
    <source>
        <dbReference type="PROSITE-ProRule" id="PRU00176"/>
    </source>
</evidence>
<organism evidence="13 14">
    <name type="scientific">Lyophyllum shimeji</name>
    <name type="common">Hon-shimeji</name>
    <name type="synonym">Tricholoma shimeji</name>
    <dbReference type="NCBI Taxonomy" id="47721"/>
    <lineage>
        <taxon>Eukaryota</taxon>
        <taxon>Fungi</taxon>
        <taxon>Dikarya</taxon>
        <taxon>Basidiomycota</taxon>
        <taxon>Agaricomycotina</taxon>
        <taxon>Agaricomycetes</taxon>
        <taxon>Agaricomycetidae</taxon>
        <taxon>Agaricales</taxon>
        <taxon>Tricholomatineae</taxon>
        <taxon>Lyophyllaceae</taxon>
        <taxon>Lyophyllum</taxon>
    </lineage>
</organism>
<evidence type="ECO:0000256" key="3">
    <source>
        <dbReference type="ARBA" id="ARBA00022737"/>
    </source>
</evidence>
<dbReference type="CDD" id="cd00590">
    <property type="entry name" value="RRM_SF"/>
    <property type="match status" value="1"/>
</dbReference>
<dbReference type="InterPro" id="IPR002083">
    <property type="entry name" value="MATH/TRAF_dom"/>
</dbReference>
<dbReference type="GO" id="GO:0005688">
    <property type="term" value="C:U6 snRNP"/>
    <property type="evidence" value="ECO:0007669"/>
    <property type="project" value="UniProtKB-ARBA"/>
</dbReference>
<evidence type="ECO:0000313" key="13">
    <source>
        <dbReference type="EMBL" id="GLB38245.1"/>
    </source>
</evidence>
<dbReference type="FunFam" id="3.30.70.330:FF:000365">
    <property type="entry name" value="U4/U6 snRNA-associated-splicing factor PRP24"/>
    <property type="match status" value="1"/>
</dbReference>
<keyword evidence="2" id="KW-0507">mRNA processing</keyword>
<feature type="domain" description="RRM" evidence="11">
    <location>
        <begin position="612"/>
        <end position="685"/>
    </location>
</feature>
<feature type="region of interest" description="Disordered" evidence="10">
    <location>
        <begin position="1258"/>
        <end position="1331"/>
    </location>
</feature>
<dbReference type="CDD" id="cd12297">
    <property type="entry name" value="RRM2_Prp24"/>
    <property type="match status" value="1"/>
</dbReference>
<evidence type="ECO:0000256" key="1">
    <source>
        <dbReference type="ARBA" id="ARBA00004123"/>
    </source>
</evidence>
<dbReference type="InterPro" id="IPR011333">
    <property type="entry name" value="SKP1/BTB/POZ_sf"/>
</dbReference>
<evidence type="ECO:0000256" key="2">
    <source>
        <dbReference type="ARBA" id="ARBA00022664"/>
    </source>
</evidence>
<dbReference type="InterPro" id="IPR034397">
    <property type="entry name" value="Prp24_RRM1"/>
</dbReference>
<keyword evidence="14" id="KW-1185">Reference proteome</keyword>
<dbReference type="SUPFAM" id="SSF54928">
    <property type="entry name" value="RNA-binding domain, RBD"/>
    <property type="match status" value="3"/>
</dbReference>
<feature type="region of interest" description="Disordered" evidence="10">
    <location>
        <begin position="1415"/>
        <end position="1448"/>
    </location>
</feature>
<evidence type="ECO:0000256" key="4">
    <source>
        <dbReference type="ARBA" id="ARBA00022884"/>
    </source>
</evidence>
<keyword evidence="3" id="KW-0677">Repeat</keyword>
<dbReference type="Gene3D" id="1.25.40.10">
    <property type="entry name" value="Tetratricopeptide repeat domain"/>
    <property type="match status" value="2"/>
</dbReference>
<feature type="region of interest" description="Disordered" evidence="10">
    <location>
        <begin position="943"/>
        <end position="966"/>
    </location>
</feature>
<name>A0A9P3UNT7_LYOSH</name>
<reference evidence="13" key="1">
    <citation type="submission" date="2022-07" db="EMBL/GenBank/DDBJ databases">
        <title>The genome of Lyophyllum shimeji provides insight into the initial evolution of ectomycorrhizal fungal genome.</title>
        <authorList>
            <person name="Kobayashi Y."/>
            <person name="Shibata T."/>
            <person name="Hirakawa H."/>
            <person name="Shigenobu S."/>
            <person name="Nishiyama T."/>
            <person name="Yamada A."/>
            <person name="Hasebe M."/>
            <person name="Kawaguchi M."/>
        </authorList>
    </citation>
    <scope>NUCLEOTIDE SEQUENCE</scope>
    <source>
        <strain evidence="13">AT787</strain>
    </source>
</reference>
<gene>
    <name evidence="13" type="primary">PRP24</name>
    <name evidence="13" type="ORF">LshimejAT787_0501100</name>
</gene>
<comment type="caution">
    <text evidence="13">The sequence shown here is derived from an EMBL/GenBank/DDBJ whole genome shotgun (WGS) entry which is preliminary data.</text>
</comment>
<feature type="region of interest" description="Disordered" evidence="10">
    <location>
        <begin position="1343"/>
        <end position="1371"/>
    </location>
</feature>